<accession>A0A2K0UPK5</accession>
<gene>
    <name evidence="2" type="ORF">FNYG_14840</name>
</gene>
<feature type="region of interest" description="Disordered" evidence="1">
    <location>
        <begin position="257"/>
        <end position="278"/>
    </location>
</feature>
<organism evidence="2 3">
    <name type="scientific">Gibberella nygamai</name>
    <name type="common">Bean root rot disease fungus</name>
    <name type="synonym">Fusarium nygamai</name>
    <dbReference type="NCBI Taxonomy" id="42673"/>
    <lineage>
        <taxon>Eukaryota</taxon>
        <taxon>Fungi</taxon>
        <taxon>Dikarya</taxon>
        <taxon>Ascomycota</taxon>
        <taxon>Pezizomycotina</taxon>
        <taxon>Sordariomycetes</taxon>
        <taxon>Hypocreomycetidae</taxon>
        <taxon>Hypocreales</taxon>
        <taxon>Nectriaceae</taxon>
        <taxon>Fusarium</taxon>
        <taxon>Fusarium fujikuroi species complex</taxon>
    </lineage>
</organism>
<dbReference type="OrthoDB" id="5105885at2759"/>
<evidence type="ECO:0000256" key="1">
    <source>
        <dbReference type="SAM" id="MobiDB-lite"/>
    </source>
</evidence>
<evidence type="ECO:0000313" key="3">
    <source>
        <dbReference type="Proteomes" id="UP000236664"/>
    </source>
</evidence>
<evidence type="ECO:0000313" key="2">
    <source>
        <dbReference type="EMBL" id="PNP59709.1"/>
    </source>
</evidence>
<feature type="region of interest" description="Disordered" evidence="1">
    <location>
        <begin position="119"/>
        <end position="183"/>
    </location>
</feature>
<sequence length="318" mass="35623">MKRWLATHEPAKASLFSCESQLPELGAAIGIDFDAISQQYWEVTRKKMLSRQENIVMRLNLPERCDAASGKFRTVWLEGVVREFMAVEFKRGETSAIDLTGVDDDDEGSLFVAQGGDLEAFEPDSQPQPPSEQGQHVQRQVQQQLQQQLQTQPQSQTQTQPRPQQQPHHTPPAPPPSPCPKTMNLLTALLKECEPINIEVARITWKCLQEAHGQSWASLISSLCDFQESAFEGSEHQRLGNHLGNILQYLHDELGSPPTSARAHPDVEMDTTQDTGDDPRLAEMMDRFAKMESQAQETEETQRKVLETAIGSLETVLG</sequence>
<dbReference type="AlphaFoldDB" id="A0A2K0UPK5"/>
<dbReference type="Proteomes" id="UP000236664">
    <property type="component" value="Unassembled WGS sequence"/>
</dbReference>
<dbReference type="SUPFAM" id="SSF81995">
    <property type="entry name" value="beta-sandwich domain of Sec23/24"/>
    <property type="match status" value="1"/>
</dbReference>
<feature type="compositionally biased region" description="Low complexity" evidence="1">
    <location>
        <begin position="131"/>
        <end position="168"/>
    </location>
</feature>
<protein>
    <submittedName>
        <fullName evidence="2">Uncharacterized protein</fullName>
    </submittedName>
</protein>
<reference evidence="2 3" key="1">
    <citation type="submission" date="2017-06" db="EMBL/GenBank/DDBJ databases">
        <title>Genome of Fusarium nygamai isolate CS10214.</title>
        <authorList>
            <person name="Gardiner D.M."/>
            <person name="Obanor F."/>
            <person name="Kazan K."/>
        </authorList>
    </citation>
    <scope>NUCLEOTIDE SEQUENCE [LARGE SCALE GENOMIC DNA]</scope>
    <source>
        <strain evidence="2 3">CS10214</strain>
    </source>
</reference>
<proteinExistence type="predicted"/>
<name>A0A2K0UPK5_GIBNY</name>
<dbReference type="EMBL" id="MTQA01000417">
    <property type="protein sequence ID" value="PNP59709.1"/>
    <property type="molecule type" value="Genomic_DNA"/>
</dbReference>
<comment type="caution">
    <text evidence="2">The sequence shown here is derived from an EMBL/GenBank/DDBJ whole genome shotgun (WGS) entry which is preliminary data.</text>
</comment>
<keyword evidence="3" id="KW-1185">Reference proteome</keyword>
<feature type="compositionally biased region" description="Pro residues" evidence="1">
    <location>
        <begin position="169"/>
        <end position="179"/>
    </location>
</feature>